<organism evidence="5 6">
    <name type="scientific">Polymorphobacter multimanifer</name>
    <dbReference type="NCBI Taxonomy" id="1070431"/>
    <lineage>
        <taxon>Bacteria</taxon>
        <taxon>Pseudomonadati</taxon>
        <taxon>Pseudomonadota</taxon>
        <taxon>Alphaproteobacteria</taxon>
        <taxon>Sphingomonadales</taxon>
        <taxon>Sphingosinicellaceae</taxon>
        <taxon>Polymorphobacter</taxon>
    </lineage>
</organism>
<evidence type="ECO:0000256" key="1">
    <source>
        <dbReference type="ARBA" id="ARBA00023015"/>
    </source>
</evidence>
<dbReference type="SUPFAM" id="SSF46894">
    <property type="entry name" value="C-terminal effector domain of the bipartite response regulators"/>
    <property type="match status" value="1"/>
</dbReference>
<dbReference type="InterPro" id="IPR016032">
    <property type="entry name" value="Sig_transdc_resp-reg_C-effctor"/>
</dbReference>
<evidence type="ECO:0000259" key="4">
    <source>
        <dbReference type="Pfam" id="PF03472"/>
    </source>
</evidence>
<reference evidence="5 6" key="1">
    <citation type="submission" date="2020-08" db="EMBL/GenBank/DDBJ databases">
        <title>Genomic Encyclopedia of Type Strains, Phase IV (KMG-IV): sequencing the most valuable type-strain genomes for metagenomic binning, comparative biology and taxonomic classification.</title>
        <authorList>
            <person name="Goeker M."/>
        </authorList>
    </citation>
    <scope>NUCLEOTIDE SEQUENCE [LARGE SCALE GENOMIC DNA]</scope>
    <source>
        <strain evidence="5 6">DSM 102189</strain>
    </source>
</reference>
<dbReference type="GO" id="GO:0006355">
    <property type="term" value="P:regulation of DNA-templated transcription"/>
    <property type="evidence" value="ECO:0007669"/>
    <property type="project" value="InterPro"/>
</dbReference>
<evidence type="ECO:0000313" key="5">
    <source>
        <dbReference type="EMBL" id="MBB6229368.1"/>
    </source>
</evidence>
<sequence>MTMLIEGVETAIGQIDEAVSLDELHRSIIAAKTALGFCYYAFIQSNSGHSIGGLLLQDYPDSWIKLQSDTYGFAQSPILQLASQTATPFEWCEITALMTVTQGHSAYLRLAAAYGLGQGYTIPIHTPGESSALVSFVSPADWIIEPGSFPFAIYVAARAFSAGSRIRRAAAEQHPRLSDSDVKVITLVCRGHSKRCIAQKLGIDASDVNRAVLRGCKHYRVGSQTEMIVHALYERSIRFEDVIR</sequence>
<dbReference type="EMBL" id="JACIIV010000044">
    <property type="protein sequence ID" value="MBB6229368.1"/>
    <property type="molecule type" value="Genomic_DNA"/>
</dbReference>
<comment type="caution">
    <text evidence="5">The sequence shown here is derived from an EMBL/GenBank/DDBJ whole genome shotgun (WGS) entry which is preliminary data.</text>
</comment>
<evidence type="ECO:0000256" key="2">
    <source>
        <dbReference type="ARBA" id="ARBA00023125"/>
    </source>
</evidence>
<keyword evidence="2" id="KW-0238">DNA-binding</keyword>
<dbReference type="Gene3D" id="3.30.450.80">
    <property type="entry name" value="Transcription factor LuxR-like, autoinducer-binding domain"/>
    <property type="match status" value="1"/>
</dbReference>
<dbReference type="InterPro" id="IPR036388">
    <property type="entry name" value="WH-like_DNA-bd_sf"/>
</dbReference>
<dbReference type="InterPro" id="IPR036693">
    <property type="entry name" value="TF_LuxR_autoind-bd_dom_sf"/>
</dbReference>
<dbReference type="InterPro" id="IPR005143">
    <property type="entry name" value="TF_LuxR_autoind-bd_dom"/>
</dbReference>
<evidence type="ECO:0000256" key="3">
    <source>
        <dbReference type="ARBA" id="ARBA00023163"/>
    </source>
</evidence>
<dbReference type="Proteomes" id="UP000538147">
    <property type="component" value="Unassembled WGS sequence"/>
</dbReference>
<proteinExistence type="predicted"/>
<dbReference type="GO" id="GO:0003677">
    <property type="term" value="F:DNA binding"/>
    <property type="evidence" value="ECO:0007669"/>
    <property type="project" value="UniProtKB-KW"/>
</dbReference>
<evidence type="ECO:0000313" key="6">
    <source>
        <dbReference type="Proteomes" id="UP000538147"/>
    </source>
</evidence>
<accession>A0A841LK70</accession>
<gene>
    <name evidence="5" type="ORF">FHS79_003569</name>
</gene>
<dbReference type="RefSeq" id="WP_184203014.1">
    <property type="nucleotide sequence ID" value="NZ_BMOX01000083.1"/>
</dbReference>
<dbReference type="SUPFAM" id="SSF75516">
    <property type="entry name" value="Pheromone-binding domain of LuxR-like quorum-sensing transcription factors"/>
    <property type="match status" value="1"/>
</dbReference>
<feature type="domain" description="Transcription factor LuxR-like autoinducer-binding" evidence="4">
    <location>
        <begin position="22"/>
        <end position="140"/>
    </location>
</feature>
<keyword evidence="3" id="KW-0804">Transcription</keyword>
<dbReference type="AlphaFoldDB" id="A0A841LK70"/>
<dbReference type="Pfam" id="PF03472">
    <property type="entry name" value="Autoind_bind"/>
    <property type="match status" value="1"/>
</dbReference>
<name>A0A841LK70_9SPHN</name>
<keyword evidence="6" id="KW-1185">Reference proteome</keyword>
<keyword evidence="1" id="KW-0805">Transcription regulation</keyword>
<dbReference type="Gene3D" id="1.10.10.10">
    <property type="entry name" value="Winged helix-like DNA-binding domain superfamily/Winged helix DNA-binding domain"/>
    <property type="match status" value="1"/>
</dbReference>
<protein>
    <submittedName>
        <fullName evidence="5">LuxR family quorum-sensing system transcriptional regulator CciR</fullName>
    </submittedName>
</protein>